<keyword evidence="4" id="KW-1185">Reference proteome</keyword>
<accession>A0A9X3HRT2</accession>
<reference evidence="3" key="1">
    <citation type="submission" date="2022-02" db="EMBL/GenBank/DDBJ databases">
        <title>Vibrio sp. nov., a new bacterium isolated from Bohai sea, China.</title>
        <authorList>
            <person name="Yuan Y."/>
        </authorList>
    </citation>
    <scope>NUCLEOTIDE SEQUENCE</scope>
    <source>
        <strain evidence="3">DBSS07</strain>
    </source>
</reference>
<comment type="caution">
    <text evidence="3">The sequence shown here is derived from an EMBL/GenBank/DDBJ whole genome shotgun (WGS) entry which is preliminary data.</text>
</comment>
<protein>
    <submittedName>
        <fullName evidence="3">Pilus assembly protein</fullName>
    </submittedName>
</protein>
<evidence type="ECO:0000256" key="1">
    <source>
        <dbReference type="SAM" id="Phobius"/>
    </source>
</evidence>
<evidence type="ECO:0000313" key="4">
    <source>
        <dbReference type="Proteomes" id="UP001155586"/>
    </source>
</evidence>
<keyword evidence="1" id="KW-0472">Membrane</keyword>
<keyword evidence="1" id="KW-1133">Transmembrane helix</keyword>
<dbReference type="EMBL" id="JAKRRX010000048">
    <property type="protein sequence ID" value="MCW8334179.1"/>
    <property type="molecule type" value="Genomic_DNA"/>
</dbReference>
<name>A0A9X3HRT2_9VIBR</name>
<dbReference type="InterPro" id="IPR012495">
    <property type="entry name" value="TadE-like_dom"/>
</dbReference>
<keyword evidence="1" id="KW-0812">Transmembrane</keyword>
<gene>
    <name evidence="3" type="ORF">MD483_10120</name>
</gene>
<feature type="domain" description="TadE-like" evidence="2">
    <location>
        <begin position="6"/>
        <end position="48"/>
    </location>
</feature>
<proteinExistence type="predicted"/>
<evidence type="ECO:0000259" key="2">
    <source>
        <dbReference type="Pfam" id="PF07811"/>
    </source>
</evidence>
<evidence type="ECO:0000313" key="3">
    <source>
        <dbReference type="EMBL" id="MCW8334179.1"/>
    </source>
</evidence>
<dbReference type="Pfam" id="PF07811">
    <property type="entry name" value="TadE"/>
    <property type="match status" value="1"/>
</dbReference>
<sequence>MKKMNGVTVVEFAMTSTFLMLVLLAVVSIGHFMYSMQAVNEAVRAAARMAAVCQVGDVAVKNYVASYSYISSIGSDNIEIEYLDGSSNVLVGPSPEDVRFVRARAVNLDYQFVALLTFLGENGLMALPSFETTIPSESLGLVPNDTDTNC</sequence>
<dbReference type="AlphaFoldDB" id="A0A9X3HRT2"/>
<dbReference type="RefSeq" id="WP_252031488.1">
    <property type="nucleotide sequence ID" value="NZ_JAKRRX010000048.1"/>
</dbReference>
<dbReference type="Proteomes" id="UP001155586">
    <property type="component" value="Unassembled WGS sequence"/>
</dbReference>
<organism evidence="3 4">
    <name type="scientific">Vibrio paucivorans</name>
    <dbReference type="NCBI Taxonomy" id="2829489"/>
    <lineage>
        <taxon>Bacteria</taxon>
        <taxon>Pseudomonadati</taxon>
        <taxon>Pseudomonadota</taxon>
        <taxon>Gammaproteobacteria</taxon>
        <taxon>Vibrionales</taxon>
        <taxon>Vibrionaceae</taxon>
        <taxon>Vibrio</taxon>
    </lineage>
</organism>
<feature type="transmembrane region" description="Helical" evidence="1">
    <location>
        <begin position="12"/>
        <end position="34"/>
    </location>
</feature>